<dbReference type="AlphaFoldDB" id="A0A9P9YM36"/>
<keyword evidence="5" id="KW-1185">Reference proteome</keyword>
<keyword evidence="2" id="KW-0732">Signal</keyword>
<dbReference type="InterPro" id="IPR002181">
    <property type="entry name" value="Fibrinogen_a/b/g_C_dom"/>
</dbReference>
<feature type="region of interest" description="Disordered" evidence="1">
    <location>
        <begin position="31"/>
        <end position="69"/>
    </location>
</feature>
<name>A0A9P9YM36_9MUSC</name>
<dbReference type="PANTHER" id="PTHR19143">
    <property type="entry name" value="FIBRINOGEN/TENASCIN/ANGIOPOEITIN"/>
    <property type="match status" value="1"/>
</dbReference>
<feature type="compositionally biased region" description="Polar residues" evidence="1">
    <location>
        <begin position="50"/>
        <end position="69"/>
    </location>
</feature>
<dbReference type="Gene3D" id="3.90.215.10">
    <property type="entry name" value="Gamma Fibrinogen, chain A, domain 1"/>
    <property type="match status" value="1"/>
</dbReference>
<protein>
    <recommendedName>
        <fullName evidence="3">Fibrinogen C-terminal domain-containing protein</fullName>
    </recommendedName>
</protein>
<comment type="caution">
    <text evidence="4">The sequence shown here is derived from an EMBL/GenBank/DDBJ whole genome shotgun (WGS) entry which is preliminary data.</text>
</comment>
<evidence type="ECO:0000313" key="5">
    <source>
        <dbReference type="Proteomes" id="UP001059596"/>
    </source>
</evidence>
<evidence type="ECO:0000256" key="2">
    <source>
        <dbReference type="SAM" id="SignalP"/>
    </source>
</evidence>
<dbReference type="InterPro" id="IPR014716">
    <property type="entry name" value="Fibrinogen_a/b/g_C_1"/>
</dbReference>
<dbReference type="SUPFAM" id="SSF56496">
    <property type="entry name" value="Fibrinogen C-terminal domain-like"/>
    <property type="match status" value="1"/>
</dbReference>
<dbReference type="PROSITE" id="PS51406">
    <property type="entry name" value="FIBRINOGEN_C_2"/>
    <property type="match status" value="1"/>
</dbReference>
<reference evidence="4" key="1">
    <citation type="journal article" date="2023" name="Genome Biol. Evol.">
        <title>Long-read-based Genome Assembly of Drosophila gunungcola Reveals Fewer Chemosensory Genes in Flower-breeding Species.</title>
        <authorList>
            <person name="Negi A."/>
            <person name="Liao B.Y."/>
            <person name="Yeh S.D."/>
        </authorList>
    </citation>
    <scope>NUCLEOTIDE SEQUENCE</scope>
    <source>
        <strain evidence="4">Sukarami</strain>
    </source>
</reference>
<feature type="signal peptide" evidence="2">
    <location>
        <begin position="1"/>
        <end position="24"/>
    </location>
</feature>
<dbReference type="EMBL" id="JAMKOV010000006">
    <property type="protein sequence ID" value="KAI8039421.1"/>
    <property type="molecule type" value="Genomic_DNA"/>
</dbReference>
<dbReference type="Proteomes" id="UP001059596">
    <property type="component" value="Unassembled WGS sequence"/>
</dbReference>
<evidence type="ECO:0000256" key="1">
    <source>
        <dbReference type="SAM" id="MobiDB-lite"/>
    </source>
</evidence>
<dbReference type="Pfam" id="PF00147">
    <property type="entry name" value="Fibrinogen_C"/>
    <property type="match status" value="1"/>
</dbReference>
<dbReference type="CDD" id="cd00087">
    <property type="entry name" value="FReD"/>
    <property type="match status" value="1"/>
</dbReference>
<dbReference type="PANTHER" id="PTHR19143:SF327">
    <property type="entry name" value="FI21813P1-RELATED"/>
    <property type="match status" value="1"/>
</dbReference>
<dbReference type="InterPro" id="IPR036056">
    <property type="entry name" value="Fibrinogen-like_C"/>
</dbReference>
<dbReference type="InterPro" id="IPR050373">
    <property type="entry name" value="Fibrinogen_C-term_domain"/>
</dbReference>
<feature type="domain" description="Fibrinogen C-terminal" evidence="3">
    <location>
        <begin position="253"/>
        <end position="472"/>
    </location>
</feature>
<evidence type="ECO:0000313" key="4">
    <source>
        <dbReference type="EMBL" id="KAI8039421.1"/>
    </source>
</evidence>
<sequence>MMRPQLVTMAIVVVMAALCGSSTGSVVEVPEVTQAPPSPPPPHNRKIQTRSRGNSFRGQAITTTTSPQKSENCHELMTSLNNRVSLLATLDGDQRHRLEVIDKKLDQLEDSSTARMESIKAQQFDFNTRLDSVEQVQKLSRETLEYIKGKTNRIFGLRRVRELKHKLNNRKKLNEHSRPTRGVSDPILDERLNALATLLTSTALSVRSVQIEVANLSRVIRRQNHFLQRTSHGPSAVQPPIFYGPSAVDGVHPNYPTLPTSCVYSNLATPGILKVKLTSDSESFYVSCEQDWTVILRRSSDDVNFERGWLDYREGFGNLAADFFIGLDKLHALTSSALHELRIVMEDFAGNDVDANYASFAIGSESELYPLTILGKFQENLTYSAGDSLSYHAGAKFSTVDNDNDNCLECNCAMKHKGAGWYSNCATSNSFGQYIPQDQNYAEAGETGMWWDTFRGAKYSLKKVRWMIRPIAEGLDALRR</sequence>
<gene>
    <name evidence="4" type="ORF">M5D96_008145</name>
</gene>
<dbReference type="GO" id="GO:0005615">
    <property type="term" value="C:extracellular space"/>
    <property type="evidence" value="ECO:0007669"/>
    <property type="project" value="TreeGrafter"/>
</dbReference>
<dbReference type="SMART" id="SM00186">
    <property type="entry name" value="FBG"/>
    <property type="match status" value="1"/>
</dbReference>
<organism evidence="4 5">
    <name type="scientific">Drosophila gunungcola</name>
    <name type="common">fruit fly</name>
    <dbReference type="NCBI Taxonomy" id="103775"/>
    <lineage>
        <taxon>Eukaryota</taxon>
        <taxon>Metazoa</taxon>
        <taxon>Ecdysozoa</taxon>
        <taxon>Arthropoda</taxon>
        <taxon>Hexapoda</taxon>
        <taxon>Insecta</taxon>
        <taxon>Pterygota</taxon>
        <taxon>Neoptera</taxon>
        <taxon>Endopterygota</taxon>
        <taxon>Diptera</taxon>
        <taxon>Brachycera</taxon>
        <taxon>Muscomorpha</taxon>
        <taxon>Ephydroidea</taxon>
        <taxon>Drosophilidae</taxon>
        <taxon>Drosophila</taxon>
        <taxon>Sophophora</taxon>
    </lineage>
</organism>
<feature type="chain" id="PRO_5040321648" description="Fibrinogen C-terminal domain-containing protein" evidence="2">
    <location>
        <begin position="25"/>
        <end position="480"/>
    </location>
</feature>
<evidence type="ECO:0000259" key="3">
    <source>
        <dbReference type="PROSITE" id="PS51406"/>
    </source>
</evidence>
<accession>A0A9P9YM36</accession>
<proteinExistence type="predicted"/>